<dbReference type="AlphaFoldDB" id="A0A840TPZ4"/>
<feature type="domain" description="MobA-like NTP transferase" evidence="1">
    <location>
        <begin position="6"/>
        <end position="169"/>
    </location>
</feature>
<accession>A0A840TPZ4</accession>
<dbReference type="InterPro" id="IPR029044">
    <property type="entry name" value="Nucleotide-diphossugar_trans"/>
</dbReference>
<dbReference type="SUPFAM" id="SSF53448">
    <property type="entry name" value="Nucleotide-diphospho-sugar transferases"/>
    <property type="match status" value="1"/>
</dbReference>
<dbReference type="PANTHER" id="PTHR43777">
    <property type="entry name" value="MOLYBDENUM COFACTOR CYTIDYLYLTRANSFERASE"/>
    <property type="match status" value="1"/>
</dbReference>
<organism evidence="2 3">
    <name type="scientific">Rhabdobacter roseus</name>
    <dbReference type="NCBI Taxonomy" id="1655419"/>
    <lineage>
        <taxon>Bacteria</taxon>
        <taxon>Pseudomonadati</taxon>
        <taxon>Bacteroidota</taxon>
        <taxon>Cytophagia</taxon>
        <taxon>Cytophagales</taxon>
        <taxon>Cytophagaceae</taxon>
        <taxon>Rhabdobacter</taxon>
    </lineage>
</organism>
<dbReference type="EC" id="2.7.7.76" evidence="2"/>
<dbReference type="GO" id="GO:0061602">
    <property type="term" value="F:molybdenum cofactor cytidylyltransferase activity"/>
    <property type="evidence" value="ECO:0007669"/>
    <property type="project" value="UniProtKB-EC"/>
</dbReference>
<dbReference type="Proteomes" id="UP000557307">
    <property type="component" value="Unassembled WGS sequence"/>
</dbReference>
<sequence>MSIGIIILAAGASQRMGTPKQTLPIENEKSLLRHTAETALATACRPVVVVVGANKQVVVPELKGLPLTIVDNPKWQEGMASSVKMGLAATYMTERDLEAVLLLVCDQPFVTPGLLEQMLVTYRESGKKAVVCRYGEAWGVPALLGSALFGELTYLQGDQGAKAVLQKHKQEIAWVAFDQGAIDLDTPEDYRRYQQ</sequence>
<dbReference type="Pfam" id="PF12804">
    <property type="entry name" value="NTP_transf_3"/>
    <property type="match status" value="1"/>
</dbReference>
<proteinExistence type="predicted"/>
<comment type="caution">
    <text evidence="2">The sequence shown here is derived from an EMBL/GenBank/DDBJ whole genome shotgun (WGS) entry which is preliminary data.</text>
</comment>
<gene>
    <name evidence="2" type="ORF">HNQ92_004031</name>
</gene>
<dbReference type="RefSeq" id="WP_184176452.1">
    <property type="nucleotide sequence ID" value="NZ_JACHGF010000007.1"/>
</dbReference>
<protein>
    <submittedName>
        <fullName evidence="2">Molybdenum cofactor cytidylyltransferase</fullName>
        <ecNumber evidence="2">2.7.7.76</ecNumber>
    </submittedName>
</protein>
<keyword evidence="2" id="KW-0548">Nucleotidyltransferase</keyword>
<dbReference type="Gene3D" id="3.90.550.10">
    <property type="entry name" value="Spore Coat Polysaccharide Biosynthesis Protein SpsA, Chain A"/>
    <property type="match status" value="1"/>
</dbReference>
<dbReference type="InterPro" id="IPR025877">
    <property type="entry name" value="MobA-like_NTP_Trfase"/>
</dbReference>
<name>A0A840TPZ4_9BACT</name>
<keyword evidence="3" id="KW-1185">Reference proteome</keyword>
<keyword evidence="2" id="KW-0808">Transferase</keyword>
<evidence type="ECO:0000259" key="1">
    <source>
        <dbReference type="Pfam" id="PF12804"/>
    </source>
</evidence>
<reference evidence="2 3" key="1">
    <citation type="submission" date="2020-08" db="EMBL/GenBank/DDBJ databases">
        <title>Genomic Encyclopedia of Type Strains, Phase IV (KMG-IV): sequencing the most valuable type-strain genomes for metagenomic binning, comparative biology and taxonomic classification.</title>
        <authorList>
            <person name="Goeker M."/>
        </authorList>
    </citation>
    <scope>NUCLEOTIDE SEQUENCE [LARGE SCALE GENOMIC DNA]</scope>
    <source>
        <strain evidence="2 3">DSM 105074</strain>
    </source>
</reference>
<dbReference type="CDD" id="cd04182">
    <property type="entry name" value="GT_2_like_f"/>
    <property type="match status" value="1"/>
</dbReference>
<dbReference type="PANTHER" id="PTHR43777:SF1">
    <property type="entry name" value="MOLYBDENUM COFACTOR CYTIDYLYLTRANSFERASE"/>
    <property type="match status" value="1"/>
</dbReference>
<dbReference type="EMBL" id="JACHGF010000007">
    <property type="protein sequence ID" value="MBB5285871.1"/>
    <property type="molecule type" value="Genomic_DNA"/>
</dbReference>
<evidence type="ECO:0000313" key="2">
    <source>
        <dbReference type="EMBL" id="MBB5285871.1"/>
    </source>
</evidence>
<evidence type="ECO:0000313" key="3">
    <source>
        <dbReference type="Proteomes" id="UP000557307"/>
    </source>
</evidence>